<organism evidence="2 3">
    <name type="scientific">Candidatus Wallbacteria bacterium HGW-Wallbacteria-1</name>
    <dbReference type="NCBI Taxonomy" id="2013854"/>
    <lineage>
        <taxon>Bacteria</taxon>
        <taxon>Candidatus Walliibacteriota</taxon>
    </lineage>
</organism>
<proteinExistence type="predicted"/>
<protein>
    <recommendedName>
        <fullName evidence="4">DUF3795 domain-containing protein</fullName>
    </recommendedName>
</protein>
<dbReference type="Pfam" id="PF12675">
    <property type="entry name" value="DUF3795"/>
    <property type="match status" value="1"/>
</dbReference>
<evidence type="ECO:0000313" key="3">
    <source>
        <dbReference type="Proteomes" id="UP000233256"/>
    </source>
</evidence>
<accession>A0A2N1PJQ2</accession>
<evidence type="ECO:0000256" key="1">
    <source>
        <dbReference type="SAM" id="MobiDB-lite"/>
    </source>
</evidence>
<evidence type="ECO:0008006" key="4">
    <source>
        <dbReference type="Google" id="ProtNLM"/>
    </source>
</evidence>
<dbReference type="Proteomes" id="UP000233256">
    <property type="component" value="Unassembled WGS sequence"/>
</dbReference>
<reference evidence="2 3" key="1">
    <citation type="journal article" date="2017" name="ISME J.">
        <title>Potential for microbial H2 and metal transformations associated with novel bacteria and archaea in deep terrestrial subsurface sediments.</title>
        <authorList>
            <person name="Hernsdorf A.W."/>
            <person name="Amano Y."/>
            <person name="Miyakawa K."/>
            <person name="Ise K."/>
            <person name="Suzuki Y."/>
            <person name="Anantharaman K."/>
            <person name="Probst A."/>
            <person name="Burstein D."/>
            <person name="Thomas B.C."/>
            <person name="Banfield J.F."/>
        </authorList>
    </citation>
    <scope>NUCLEOTIDE SEQUENCE [LARGE SCALE GENOMIC DNA]</scope>
    <source>
        <strain evidence="2">HGW-Wallbacteria-1</strain>
    </source>
</reference>
<sequence>MTHSESFAPDTLSIDDTLSPGGKEGEAEPIPDFFLAPCGVNCYTCYAHLRKKKPCSGCRSEDSNKPKHCLLCSRKDCAASQGLNYCFECGKYPCRKIKSLQANYKIKYNVDLRENGEICKVRGISAFMSLESKRWTCPECGGVVCQHDRICSSCGR</sequence>
<feature type="region of interest" description="Disordered" evidence="1">
    <location>
        <begin position="1"/>
        <end position="24"/>
    </location>
</feature>
<comment type="caution">
    <text evidence="2">The sequence shown here is derived from an EMBL/GenBank/DDBJ whole genome shotgun (WGS) entry which is preliminary data.</text>
</comment>
<dbReference type="AlphaFoldDB" id="A0A2N1PJQ2"/>
<name>A0A2N1PJQ2_9BACT</name>
<dbReference type="EMBL" id="PGXC01000042">
    <property type="protein sequence ID" value="PKK88565.1"/>
    <property type="molecule type" value="Genomic_DNA"/>
</dbReference>
<gene>
    <name evidence="2" type="ORF">CVV64_18320</name>
</gene>
<dbReference type="InterPro" id="IPR024227">
    <property type="entry name" value="DUF3795"/>
</dbReference>
<evidence type="ECO:0000313" key="2">
    <source>
        <dbReference type="EMBL" id="PKK88565.1"/>
    </source>
</evidence>